<comment type="caution">
    <text evidence="1">The sequence shown here is derived from an EMBL/GenBank/DDBJ whole genome shotgun (WGS) entry which is preliminary data.</text>
</comment>
<dbReference type="EMBL" id="SDMP01000015">
    <property type="protein sequence ID" value="RYR06597.1"/>
    <property type="molecule type" value="Genomic_DNA"/>
</dbReference>
<dbReference type="AlphaFoldDB" id="A0A444YXD3"/>
<reference evidence="1 2" key="1">
    <citation type="submission" date="2019-01" db="EMBL/GenBank/DDBJ databases">
        <title>Sequencing of cultivated peanut Arachis hypogaea provides insights into genome evolution and oil improvement.</title>
        <authorList>
            <person name="Chen X."/>
        </authorList>
    </citation>
    <scope>NUCLEOTIDE SEQUENCE [LARGE SCALE GENOMIC DNA]</scope>
    <source>
        <strain evidence="2">cv. Fuhuasheng</strain>
        <tissue evidence="1">Leaves</tissue>
    </source>
</reference>
<gene>
    <name evidence="1" type="ORF">Ahy_B05g073910</name>
</gene>
<sequence length="220" mass="25099">MNVTDAIMLEMLMIYQQNQAHVSMIELYVEFEELAISHGVDESFLPEGGNTDWEENDIDSKEEFLSNNDMLGGNEITDTEIQAATSMVRSQHSFGVPSFMRALDLEDMNAPEFLELANSDGEFAVGMEFSSGETVVMPIRNYITSMGVDYRRKCCWEIRRYNGSHTCTIDIISQDHSKLDSDTIVDAIRLLVETDPYLKIRVVTTDVQLKFNYTISYRKT</sequence>
<proteinExistence type="predicted"/>
<accession>A0A444YXD3</accession>
<organism evidence="1 2">
    <name type="scientific">Arachis hypogaea</name>
    <name type="common">Peanut</name>
    <dbReference type="NCBI Taxonomy" id="3818"/>
    <lineage>
        <taxon>Eukaryota</taxon>
        <taxon>Viridiplantae</taxon>
        <taxon>Streptophyta</taxon>
        <taxon>Embryophyta</taxon>
        <taxon>Tracheophyta</taxon>
        <taxon>Spermatophyta</taxon>
        <taxon>Magnoliopsida</taxon>
        <taxon>eudicotyledons</taxon>
        <taxon>Gunneridae</taxon>
        <taxon>Pentapetalae</taxon>
        <taxon>rosids</taxon>
        <taxon>fabids</taxon>
        <taxon>Fabales</taxon>
        <taxon>Fabaceae</taxon>
        <taxon>Papilionoideae</taxon>
        <taxon>50 kb inversion clade</taxon>
        <taxon>dalbergioids sensu lato</taxon>
        <taxon>Dalbergieae</taxon>
        <taxon>Pterocarpus clade</taxon>
        <taxon>Arachis</taxon>
    </lineage>
</organism>
<protein>
    <recommendedName>
        <fullName evidence="3">Transposase MuDR plant domain-containing protein</fullName>
    </recommendedName>
</protein>
<evidence type="ECO:0000313" key="1">
    <source>
        <dbReference type="EMBL" id="RYR06597.1"/>
    </source>
</evidence>
<evidence type="ECO:0000313" key="2">
    <source>
        <dbReference type="Proteomes" id="UP000289738"/>
    </source>
</evidence>
<name>A0A444YXD3_ARAHY</name>
<dbReference type="Proteomes" id="UP000289738">
    <property type="component" value="Chromosome B05"/>
</dbReference>
<keyword evidence="2" id="KW-1185">Reference proteome</keyword>
<evidence type="ECO:0008006" key="3">
    <source>
        <dbReference type="Google" id="ProtNLM"/>
    </source>
</evidence>